<dbReference type="EMBL" id="LT963396">
    <property type="protein sequence ID" value="SOS29990.1"/>
    <property type="molecule type" value="Genomic_DNA"/>
</dbReference>
<keyword evidence="3" id="KW-0614">Plasmid</keyword>
<sequence length="234" mass="25617">MTTQTAGDIDVFAPPANKPGVAQTTPEPKVTTEHPAKKQTISFVEKVKPWHLFVVVAVVAVVWIFGPKLGRSNAPAVQSQQFTAQNTPAAYSSIERPTPAQPVQEPSSPPPVSDQIDLVQVKSEMETFAKVTSELQSQVRELQAKIAVLESRPQEPTQKPKERQERLASIKNQATATPKPLAGYGINTLYADQAWLVHDQKTFVVQVGDDVDGMRVLRIDPVARQVVTNLGVIR</sequence>
<protein>
    <submittedName>
        <fullName evidence="3">Putative TraP protein</fullName>
    </submittedName>
</protein>
<evidence type="ECO:0000256" key="2">
    <source>
        <dbReference type="SAM" id="Phobius"/>
    </source>
</evidence>
<dbReference type="Proteomes" id="UP000239025">
    <property type="component" value="Plasmid PP1"/>
</dbReference>
<evidence type="ECO:0000313" key="3">
    <source>
        <dbReference type="EMBL" id="SOS29990.1"/>
    </source>
</evidence>
<dbReference type="RefSeq" id="WP_104685671.1">
    <property type="nucleotide sequence ID" value="NZ_LT963396.1"/>
</dbReference>
<keyword evidence="2" id="KW-0472">Membrane</keyword>
<feature type="compositionally biased region" description="Basic and acidic residues" evidence="1">
    <location>
        <begin position="158"/>
        <end position="168"/>
    </location>
</feature>
<geneLocation type="plasmid" evidence="3 4">
    <name>PP1</name>
</geneLocation>
<feature type="region of interest" description="Disordered" evidence="1">
    <location>
        <begin position="87"/>
        <end position="114"/>
    </location>
</feature>
<keyword evidence="4" id="KW-1185">Reference proteome</keyword>
<keyword evidence="2" id="KW-1133">Transmembrane helix</keyword>
<evidence type="ECO:0000313" key="4">
    <source>
        <dbReference type="Proteomes" id="UP000239025"/>
    </source>
</evidence>
<proteinExistence type="predicted"/>
<feature type="transmembrane region" description="Helical" evidence="2">
    <location>
        <begin position="50"/>
        <end position="66"/>
    </location>
</feature>
<name>A0A2K4W265_9PSED</name>
<feature type="region of interest" description="Disordered" evidence="1">
    <location>
        <begin position="1"/>
        <end position="36"/>
    </location>
</feature>
<organism evidence="3 4">
    <name type="scientific">Pseudomonas cerasi</name>
    <dbReference type="NCBI Taxonomy" id="1583341"/>
    <lineage>
        <taxon>Bacteria</taxon>
        <taxon>Pseudomonadati</taxon>
        <taxon>Pseudomonadota</taxon>
        <taxon>Gammaproteobacteria</taxon>
        <taxon>Pseudomonadales</taxon>
        <taxon>Pseudomonadaceae</taxon>
        <taxon>Pseudomonas</taxon>
    </lineage>
</organism>
<evidence type="ECO:0000256" key="1">
    <source>
        <dbReference type="SAM" id="MobiDB-lite"/>
    </source>
</evidence>
<accession>A0A2K4W265</accession>
<dbReference type="AlphaFoldDB" id="A0A2K4W265"/>
<keyword evidence="2" id="KW-0812">Transmembrane</keyword>
<feature type="region of interest" description="Disordered" evidence="1">
    <location>
        <begin position="151"/>
        <end position="174"/>
    </location>
</feature>
<reference evidence="4" key="1">
    <citation type="submission" date="2017-11" db="EMBL/GenBank/DDBJ databases">
        <authorList>
            <person name="Blom J."/>
        </authorList>
    </citation>
    <scope>NUCLEOTIDE SEQUENCE [LARGE SCALE GENOMIC DNA]</scope>
    <source>
        <plasmid evidence="4">PP1</plasmid>
    </source>
</reference>
<gene>
    <name evidence="3" type="ORF">PL963_P100007</name>
</gene>